<dbReference type="PANTHER" id="PTHR12526">
    <property type="entry name" value="GLYCOSYLTRANSFERASE"/>
    <property type="match status" value="1"/>
</dbReference>
<keyword evidence="2" id="KW-0808">Transferase</keyword>
<proteinExistence type="predicted"/>
<dbReference type="InterPro" id="IPR028098">
    <property type="entry name" value="Glyco_trans_4-like_N"/>
</dbReference>
<dbReference type="AlphaFoldDB" id="E6QMK8"/>
<gene>
    <name evidence="2" type="ORF">CARN6_1951</name>
</gene>
<dbReference type="Pfam" id="PF13692">
    <property type="entry name" value="Glyco_trans_1_4"/>
    <property type="match status" value="1"/>
</dbReference>
<evidence type="ECO:0000313" key="2">
    <source>
        <dbReference type="EMBL" id="CBI08479.1"/>
    </source>
</evidence>
<comment type="caution">
    <text evidence="2">The sequence shown here is derived from an EMBL/GenBank/DDBJ whole genome shotgun (WGS) entry which is preliminary data.</text>
</comment>
<accession>E6QMK8</accession>
<dbReference type="EMBL" id="CABQ01000226">
    <property type="protein sequence ID" value="CBI08479.1"/>
    <property type="molecule type" value="Genomic_DNA"/>
</dbReference>
<dbReference type="GO" id="GO:0016740">
    <property type="term" value="F:transferase activity"/>
    <property type="evidence" value="ECO:0007669"/>
    <property type="project" value="UniProtKB-KW"/>
</dbReference>
<sequence length="373" mass="41360">MRIAYIVTTLGIGGAEKQTIQIAERMHARGHVVVLLVLREPCDQEWETRLPVMRLNLSKNILQVLRGLRFARSFLSVYGADIVHSHTFPANLFARFLRASGSTARVINTIHNVREGNWLRSILYRATNRWLTSSTAVSEAVRESYVSRKLIPAGKITVLTNGIDIEEFRGNLARRSQVRQQLDAQGRFIWLAVGRISPAKDYPNLLRAFARLYAEFPHARLWIAGENTDGRSDKAAHELDQLFAESEGVVCLGLRRDVVALLDAADGFVLSSAWEGMPLVVAEAMAIKKPVVATDVGGVRELLADCGVMVAACDSKALADAMCGVMTQSRGLIEDKLNAGRARIEQRFSIEDKADAWELMYRDAISGQEALQT</sequence>
<organism evidence="2">
    <name type="scientific">mine drainage metagenome</name>
    <dbReference type="NCBI Taxonomy" id="410659"/>
    <lineage>
        <taxon>unclassified sequences</taxon>
        <taxon>metagenomes</taxon>
        <taxon>ecological metagenomes</taxon>
    </lineage>
</organism>
<protein>
    <submittedName>
        <fullName evidence="2">Putative Glycosyltransferase</fullName>
    </submittedName>
</protein>
<dbReference type="PANTHER" id="PTHR12526:SF630">
    <property type="entry name" value="GLYCOSYLTRANSFERASE"/>
    <property type="match status" value="1"/>
</dbReference>
<reference evidence="2" key="1">
    <citation type="submission" date="2009-10" db="EMBL/GenBank/DDBJ databases">
        <title>Diversity of trophic interactions inside an arsenic-rich microbial ecosystem.</title>
        <authorList>
            <person name="Bertin P.N."/>
            <person name="Heinrich-Salmeron A."/>
            <person name="Pelletier E."/>
            <person name="Goulhen-Chollet F."/>
            <person name="Arsene-Ploetze F."/>
            <person name="Gallien S."/>
            <person name="Calteau A."/>
            <person name="Vallenet D."/>
            <person name="Casiot C."/>
            <person name="Chane-Woon-Ming B."/>
            <person name="Giloteaux L."/>
            <person name="Barakat M."/>
            <person name="Bonnefoy V."/>
            <person name="Bruneel O."/>
            <person name="Chandler M."/>
            <person name="Cleiss J."/>
            <person name="Duran R."/>
            <person name="Elbaz-Poulichet F."/>
            <person name="Fonknechten N."/>
            <person name="Lauga B."/>
            <person name="Mornico D."/>
            <person name="Ortet P."/>
            <person name="Schaeffer C."/>
            <person name="Siguier P."/>
            <person name="Alexander Thil Smith A."/>
            <person name="Van Dorsselaer A."/>
            <person name="Weissenbach J."/>
            <person name="Medigue C."/>
            <person name="Le Paslier D."/>
        </authorList>
    </citation>
    <scope>NUCLEOTIDE SEQUENCE</scope>
</reference>
<dbReference type="SUPFAM" id="SSF53756">
    <property type="entry name" value="UDP-Glycosyltransferase/glycogen phosphorylase"/>
    <property type="match status" value="1"/>
</dbReference>
<dbReference type="Pfam" id="PF13439">
    <property type="entry name" value="Glyco_transf_4"/>
    <property type="match status" value="1"/>
</dbReference>
<evidence type="ECO:0000259" key="1">
    <source>
        <dbReference type="Pfam" id="PF13439"/>
    </source>
</evidence>
<dbReference type="Gene3D" id="3.40.50.2000">
    <property type="entry name" value="Glycogen Phosphorylase B"/>
    <property type="match status" value="2"/>
</dbReference>
<name>E6QMK8_9ZZZZ</name>
<feature type="domain" description="Glycosyltransferase subfamily 4-like N-terminal" evidence="1">
    <location>
        <begin position="12"/>
        <end position="166"/>
    </location>
</feature>